<dbReference type="InterPro" id="IPR037069">
    <property type="entry name" value="AcylCoA_DH/ox_N_sf"/>
</dbReference>
<keyword evidence="4 6" id="KW-0274">FAD</keyword>
<dbReference type="PANTHER" id="PTHR43884:SF12">
    <property type="entry name" value="ISOVALERYL-COA DEHYDROGENASE, MITOCHONDRIAL-RELATED"/>
    <property type="match status" value="1"/>
</dbReference>
<keyword evidence="3 6" id="KW-0285">Flavoprotein</keyword>
<dbReference type="Gene3D" id="1.10.540.10">
    <property type="entry name" value="Acyl-CoA dehydrogenase/oxidase, N-terminal domain"/>
    <property type="match status" value="1"/>
</dbReference>
<keyword evidence="11" id="KW-1185">Reference proteome</keyword>
<dbReference type="Gene3D" id="1.20.140.10">
    <property type="entry name" value="Butyryl-CoA Dehydrogenase, subunit A, domain 3"/>
    <property type="match status" value="1"/>
</dbReference>
<evidence type="ECO:0000259" key="7">
    <source>
        <dbReference type="Pfam" id="PF00441"/>
    </source>
</evidence>
<comment type="similarity">
    <text evidence="2 6">Belongs to the acyl-CoA dehydrogenase family.</text>
</comment>
<evidence type="ECO:0000256" key="2">
    <source>
        <dbReference type="ARBA" id="ARBA00009347"/>
    </source>
</evidence>
<evidence type="ECO:0000256" key="5">
    <source>
        <dbReference type="ARBA" id="ARBA00023002"/>
    </source>
</evidence>
<dbReference type="Gene3D" id="2.40.110.10">
    <property type="entry name" value="Butyryl-CoA Dehydrogenase, subunit A, domain 2"/>
    <property type="match status" value="1"/>
</dbReference>
<dbReference type="OrthoDB" id="8876745at2"/>
<dbReference type="InterPro" id="IPR046373">
    <property type="entry name" value="Acyl-CoA_Oxase/DH_mid-dom_sf"/>
</dbReference>
<feature type="domain" description="Acyl-CoA oxidase/dehydrogenase middle" evidence="8">
    <location>
        <begin position="122"/>
        <end position="218"/>
    </location>
</feature>
<gene>
    <name evidence="10" type="ORF">ATE80_25880</name>
</gene>
<comment type="cofactor">
    <cofactor evidence="1 6">
        <name>FAD</name>
        <dbReference type="ChEBI" id="CHEBI:57692"/>
    </cofactor>
</comment>
<comment type="caution">
    <text evidence="10">The sequence shown here is derived from an EMBL/GenBank/DDBJ whole genome shotgun (WGS) entry which is preliminary data.</text>
</comment>
<dbReference type="PIRSF" id="PIRSF016578">
    <property type="entry name" value="HsaA"/>
    <property type="match status" value="1"/>
</dbReference>
<evidence type="ECO:0000259" key="9">
    <source>
        <dbReference type="Pfam" id="PF02771"/>
    </source>
</evidence>
<evidence type="ECO:0000313" key="11">
    <source>
        <dbReference type="Proteomes" id="UP000054011"/>
    </source>
</evidence>
<evidence type="ECO:0000256" key="6">
    <source>
        <dbReference type="RuleBase" id="RU362125"/>
    </source>
</evidence>
<dbReference type="InterPro" id="IPR006091">
    <property type="entry name" value="Acyl-CoA_Oxase/DH_mid-dom"/>
</dbReference>
<evidence type="ECO:0000313" key="10">
    <source>
        <dbReference type="EMBL" id="KUH36039.1"/>
    </source>
</evidence>
<dbReference type="Proteomes" id="UP000054011">
    <property type="component" value="Unassembled WGS sequence"/>
</dbReference>
<organism evidence="10 11">
    <name type="scientific">Streptomyces kanasensis</name>
    <dbReference type="NCBI Taxonomy" id="936756"/>
    <lineage>
        <taxon>Bacteria</taxon>
        <taxon>Bacillati</taxon>
        <taxon>Actinomycetota</taxon>
        <taxon>Actinomycetes</taxon>
        <taxon>Kitasatosporales</taxon>
        <taxon>Streptomycetaceae</taxon>
        <taxon>Streptomyces</taxon>
    </lineage>
</organism>
<dbReference type="InterPro" id="IPR006089">
    <property type="entry name" value="Acyl-CoA_DH_CS"/>
</dbReference>
<dbReference type="PROSITE" id="PS00073">
    <property type="entry name" value="ACYL_COA_DH_2"/>
    <property type="match status" value="1"/>
</dbReference>
<dbReference type="InterPro" id="IPR009075">
    <property type="entry name" value="AcylCo_DH/oxidase_C"/>
</dbReference>
<dbReference type="FunFam" id="2.40.110.10:FF:000009">
    <property type="entry name" value="Acyl-CoA dehydrogenase"/>
    <property type="match status" value="1"/>
</dbReference>
<dbReference type="InterPro" id="IPR009100">
    <property type="entry name" value="AcylCoA_DH/oxidase_NM_dom_sf"/>
</dbReference>
<dbReference type="Pfam" id="PF02770">
    <property type="entry name" value="Acyl-CoA_dh_M"/>
    <property type="match status" value="1"/>
</dbReference>
<dbReference type="EMBL" id="LNSV01000096">
    <property type="protein sequence ID" value="KUH36039.1"/>
    <property type="molecule type" value="Genomic_DNA"/>
</dbReference>
<dbReference type="InterPro" id="IPR036250">
    <property type="entry name" value="AcylCo_DH-like_C"/>
</dbReference>
<evidence type="ECO:0000256" key="4">
    <source>
        <dbReference type="ARBA" id="ARBA00022827"/>
    </source>
</evidence>
<keyword evidence="5 6" id="KW-0560">Oxidoreductase</keyword>
<dbReference type="STRING" id="936756.ATE80_25880"/>
<proteinExistence type="inferred from homology"/>
<dbReference type="Pfam" id="PF02771">
    <property type="entry name" value="Acyl-CoA_dh_N"/>
    <property type="match status" value="1"/>
</dbReference>
<reference evidence="10 11" key="1">
    <citation type="submission" date="2015-11" db="EMBL/GenBank/DDBJ databases">
        <title>Genome-wide analysis reveals the secondary metabolome in Streptomyces kanasensis ZX01.</title>
        <authorList>
            <person name="Zhang G."/>
            <person name="Han L."/>
            <person name="Feng J."/>
            <person name="Zhang X."/>
        </authorList>
    </citation>
    <scope>NUCLEOTIDE SEQUENCE [LARGE SCALE GENOMIC DNA]</scope>
    <source>
        <strain evidence="10 11">ZX01</strain>
    </source>
</reference>
<feature type="domain" description="Acyl-CoA dehydrogenase/oxidase C-terminal" evidence="7">
    <location>
        <begin position="230"/>
        <end position="378"/>
    </location>
</feature>
<dbReference type="SUPFAM" id="SSF56645">
    <property type="entry name" value="Acyl-CoA dehydrogenase NM domain-like"/>
    <property type="match status" value="1"/>
</dbReference>
<protein>
    <submittedName>
        <fullName evidence="10">Acyl-CoA dehydrogenase</fullName>
    </submittedName>
</protein>
<dbReference type="SUPFAM" id="SSF47203">
    <property type="entry name" value="Acyl-CoA dehydrogenase C-terminal domain-like"/>
    <property type="match status" value="1"/>
</dbReference>
<dbReference type="Pfam" id="PF00441">
    <property type="entry name" value="Acyl-CoA_dh_1"/>
    <property type="match status" value="1"/>
</dbReference>
<sequence>MNLELSEEQEAVRRLARDFVRREVAPHAAAWDRAESVDRGIVRKLGALGFLGLTVPEEYGGSGGDHLAYCLVTEELGRGDSSVRGIVSVSLGLVAKTVAAWGDERQKRAWLPRLTSGEALGCFGLTEPGTGSDAANLATRAVRGPGGDWVVNGSKMFITNGTWADVVLLFARTSDVPGHRGVSAFLVPADTPGLSRRPVHGKLGLRGQSTAELVLKDVRIPADALLGPEGKGFAVAMSALAKGRMSVAAGCVGIAQASLDAAVGYAGEREQFGKPIAAYQLVQELISDIAVDVEAARLLTWRVADLVDRGEEFATAASQAKLFASEAAVRCAGNALQVFGGYGYIDEYPVGKLLRDARVMTLYEGTSQIQKLIIGRALTGVSAF</sequence>
<evidence type="ECO:0000256" key="3">
    <source>
        <dbReference type="ARBA" id="ARBA00022630"/>
    </source>
</evidence>
<dbReference type="PANTHER" id="PTHR43884">
    <property type="entry name" value="ACYL-COA DEHYDROGENASE"/>
    <property type="match status" value="1"/>
</dbReference>
<dbReference type="AlphaFoldDB" id="A0A100Y1R0"/>
<evidence type="ECO:0000256" key="1">
    <source>
        <dbReference type="ARBA" id="ARBA00001974"/>
    </source>
</evidence>
<dbReference type="InterPro" id="IPR013786">
    <property type="entry name" value="AcylCoA_DH/ox_N"/>
</dbReference>
<dbReference type="GO" id="GO:0003995">
    <property type="term" value="F:acyl-CoA dehydrogenase activity"/>
    <property type="evidence" value="ECO:0007669"/>
    <property type="project" value="InterPro"/>
</dbReference>
<dbReference type="RefSeq" id="WP_058944689.1">
    <property type="nucleotide sequence ID" value="NZ_LNSV01000096.1"/>
</dbReference>
<accession>A0A100Y1R0</accession>
<dbReference type="FunFam" id="1.10.540.10:FF:000002">
    <property type="entry name" value="Acyl-CoA dehydrogenase FadE19"/>
    <property type="match status" value="1"/>
</dbReference>
<dbReference type="FunFam" id="1.20.140.10:FF:000004">
    <property type="entry name" value="Acyl-CoA dehydrogenase FadE25"/>
    <property type="match status" value="1"/>
</dbReference>
<dbReference type="GO" id="GO:0050660">
    <property type="term" value="F:flavin adenine dinucleotide binding"/>
    <property type="evidence" value="ECO:0007669"/>
    <property type="project" value="InterPro"/>
</dbReference>
<feature type="domain" description="Acyl-CoA dehydrogenase/oxidase N-terminal" evidence="9">
    <location>
        <begin position="6"/>
        <end position="118"/>
    </location>
</feature>
<name>A0A100Y1R0_9ACTN</name>
<evidence type="ECO:0000259" key="8">
    <source>
        <dbReference type="Pfam" id="PF02770"/>
    </source>
</evidence>